<name>A0A941GCT0_NIACI</name>
<reference evidence="1" key="1">
    <citation type="submission" date="2021-04" db="EMBL/GenBank/DDBJ databases">
        <title>Genomic analysis of electroactive and textile dye degrading Bacillus circulans strain: DC10 isolated from constructed wetland-microbial fuel cells treating textile dye wastewaters.</title>
        <authorList>
            <person name="Patel D.U."/>
            <person name="Desai C.R."/>
        </authorList>
    </citation>
    <scope>NUCLEOTIDE SEQUENCE</scope>
    <source>
        <strain evidence="1">DC10</strain>
    </source>
</reference>
<accession>A0A941GCT0</accession>
<proteinExistence type="predicted"/>
<gene>
    <name evidence="1" type="ORF">KD144_12830</name>
</gene>
<comment type="caution">
    <text evidence="1">The sequence shown here is derived from an EMBL/GenBank/DDBJ whole genome shotgun (WGS) entry which is preliminary data.</text>
</comment>
<dbReference type="AlphaFoldDB" id="A0A941GCT0"/>
<dbReference type="EMBL" id="JAGTPX010000012">
    <property type="protein sequence ID" value="MBR8670436.1"/>
    <property type="molecule type" value="Genomic_DNA"/>
</dbReference>
<sequence length="56" mass="6817">MKIEKVMTYYGYDLIINEVLHKKCLKCKKWYKFDGELGYCHMCMLAVEKKRQCSFK</sequence>
<dbReference type="RefSeq" id="WP_212119312.1">
    <property type="nucleotide sequence ID" value="NZ_JAGTPX020000011.1"/>
</dbReference>
<organism evidence="1">
    <name type="scientific">Niallia circulans</name>
    <name type="common">Bacillus circulans</name>
    <dbReference type="NCBI Taxonomy" id="1397"/>
    <lineage>
        <taxon>Bacteria</taxon>
        <taxon>Bacillati</taxon>
        <taxon>Bacillota</taxon>
        <taxon>Bacilli</taxon>
        <taxon>Bacillales</taxon>
        <taxon>Bacillaceae</taxon>
        <taxon>Niallia</taxon>
    </lineage>
</organism>
<protein>
    <submittedName>
        <fullName evidence="1">Uncharacterized protein</fullName>
    </submittedName>
</protein>
<evidence type="ECO:0000313" key="1">
    <source>
        <dbReference type="EMBL" id="MBR8670436.1"/>
    </source>
</evidence>